<reference evidence="2 3" key="1">
    <citation type="submission" date="2018-01" db="EMBL/GenBank/DDBJ databases">
        <title>Genome sequence of a Cantenovulum-like bacteria.</title>
        <authorList>
            <person name="Tan W.R."/>
            <person name="Lau N.-S."/>
            <person name="Go F."/>
            <person name="Amirul A.-A.A."/>
        </authorList>
    </citation>
    <scope>NUCLEOTIDE SEQUENCE [LARGE SCALE GENOMIC DNA]</scope>
    <source>
        <strain evidence="2 3">CCB-QB4</strain>
    </source>
</reference>
<keyword evidence="3" id="KW-1185">Reference proteome</keyword>
<dbReference type="EMBL" id="CP026604">
    <property type="protein sequence ID" value="AWB66118.1"/>
    <property type="molecule type" value="Genomic_DNA"/>
</dbReference>
<keyword evidence="1" id="KW-0175">Coiled coil</keyword>
<organism evidence="2 3">
    <name type="scientific">Saccharobesus litoralis</name>
    <dbReference type="NCBI Taxonomy" id="2172099"/>
    <lineage>
        <taxon>Bacteria</taxon>
        <taxon>Pseudomonadati</taxon>
        <taxon>Pseudomonadota</taxon>
        <taxon>Gammaproteobacteria</taxon>
        <taxon>Alteromonadales</taxon>
        <taxon>Alteromonadaceae</taxon>
        <taxon>Saccharobesus</taxon>
    </lineage>
</organism>
<evidence type="ECO:0000313" key="2">
    <source>
        <dbReference type="EMBL" id="AWB66118.1"/>
    </source>
</evidence>
<gene>
    <name evidence="2" type="ORF">C2869_06540</name>
</gene>
<evidence type="ECO:0000313" key="3">
    <source>
        <dbReference type="Proteomes" id="UP000244441"/>
    </source>
</evidence>
<dbReference type="AlphaFoldDB" id="A0A2S0VPH5"/>
<feature type="coiled-coil region" evidence="1">
    <location>
        <begin position="10"/>
        <end position="58"/>
    </location>
</feature>
<accession>A0A2S0VPH5</accession>
<proteinExistence type="predicted"/>
<evidence type="ECO:0000256" key="1">
    <source>
        <dbReference type="SAM" id="Coils"/>
    </source>
</evidence>
<name>A0A2S0VPH5_9ALTE</name>
<sequence>MELLQIKKILEEYRQQFEEAFKLVDGANKNLKLCSEKYSQLKTNIGEHLKELEKRERKGQLNVHEQSFLLPAISEVSMHCEARVGSTNIFDLSSSLYDGQDYLNHYLSQLGV</sequence>
<dbReference type="KEGG" id="cate:C2869_06540"/>
<dbReference type="RefSeq" id="WP_108602190.1">
    <property type="nucleotide sequence ID" value="NZ_CP026604.1"/>
</dbReference>
<dbReference type="Proteomes" id="UP000244441">
    <property type="component" value="Chromosome"/>
</dbReference>
<dbReference type="OrthoDB" id="5890938at2"/>
<protein>
    <submittedName>
        <fullName evidence="2">Uncharacterized protein</fullName>
    </submittedName>
</protein>